<keyword evidence="2" id="KW-1185">Reference proteome</keyword>
<dbReference type="InterPro" id="IPR007729">
    <property type="entry name" value="DGOK"/>
</dbReference>
<dbReference type="RefSeq" id="WP_168080508.1">
    <property type="nucleotide sequence ID" value="NZ_JAAVJI010000001.1"/>
</dbReference>
<dbReference type="Gene3D" id="3.30.420.300">
    <property type="entry name" value="2-keto-3-deoxy-galactonokinase, substrate binding domain"/>
    <property type="match status" value="1"/>
</dbReference>
<evidence type="ECO:0000313" key="2">
    <source>
        <dbReference type="Proteomes" id="UP000746535"/>
    </source>
</evidence>
<organism evidence="1 2">
    <name type="scientific">Pseudomonas quercus</name>
    <dbReference type="NCBI Taxonomy" id="2722792"/>
    <lineage>
        <taxon>Bacteria</taxon>
        <taxon>Pseudomonadati</taxon>
        <taxon>Pseudomonadota</taxon>
        <taxon>Gammaproteobacteria</taxon>
        <taxon>Pseudomonadales</taxon>
        <taxon>Pseudomonadaceae</taxon>
        <taxon>Pseudomonas</taxon>
    </lineage>
</organism>
<protein>
    <submittedName>
        <fullName evidence="1">2-dehydro-3-deoxygalactonokinase</fullName>
    </submittedName>
</protein>
<dbReference type="InterPro" id="IPR042258">
    <property type="entry name" value="DGOK_N"/>
</dbReference>
<gene>
    <name evidence="1" type="ORF">HBH25_00715</name>
</gene>
<dbReference type="CDD" id="cd24012">
    <property type="entry name" value="ASKHA_NBD_KDGal-kinase"/>
    <property type="match status" value="1"/>
</dbReference>
<dbReference type="EMBL" id="JAAVJI010000001">
    <property type="protein sequence ID" value="NJO99390.1"/>
    <property type="molecule type" value="Genomic_DNA"/>
</dbReference>
<dbReference type="Pfam" id="PF05035">
    <property type="entry name" value="DGOK"/>
    <property type="match status" value="1"/>
</dbReference>
<dbReference type="InterPro" id="IPR042257">
    <property type="entry name" value="DGOK_C"/>
</dbReference>
<comment type="caution">
    <text evidence="1">The sequence shown here is derived from an EMBL/GenBank/DDBJ whole genome shotgun (WGS) entry which is preliminary data.</text>
</comment>
<dbReference type="Proteomes" id="UP000746535">
    <property type="component" value="Unassembled WGS sequence"/>
</dbReference>
<accession>A0ABX0Y8Q3</accession>
<dbReference type="Gene3D" id="3.30.420.310">
    <property type="entry name" value="2-keto-3-deoxy-galactonokinase, C-terminal domain"/>
    <property type="match status" value="1"/>
</dbReference>
<proteinExistence type="predicted"/>
<evidence type="ECO:0000313" key="1">
    <source>
        <dbReference type="EMBL" id="NJO99390.1"/>
    </source>
</evidence>
<name>A0ABX0Y8Q3_9PSED</name>
<sequence>MQARLIGLDWGTSTLRAYRIGDNGEVLEARELPLGIMQVADQRFEQALDTACGDWRTAQPDVPLIACGMVGSAQGWREAPYCPAPATQQDIARHLVTVPLANGNRLQIIPGVLQNGRLPNVMRGEETQVVGVLDTLAPVQPVLIGLPGTHSKWVRVEEGCIRHFDTFMTGELYAAACAHTILGRTQQPSDQFQAAAFDRGLDVALSSEGALGPLATVFSTRTLGLTGALRADEQPDYLSGLMIGHEVAALRAIRAPSSIVLVGNGALCQRYQRALERAGVSRIQTAHQATERGLWLLALAAGLVHP</sequence>
<reference evidence="1 2" key="1">
    <citation type="submission" date="2020-03" db="EMBL/GenBank/DDBJ databases">
        <authorList>
            <person name="Wang L."/>
            <person name="He N."/>
            <person name="Li Y."/>
            <person name="Fang Y."/>
            <person name="Zhang F."/>
        </authorList>
    </citation>
    <scope>NUCLEOTIDE SEQUENCE [LARGE SCALE GENOMIC DNA]</scope>
    <source>
        <strain evidence="2">hsmgli-8</strain>
    </source>
</reference>